<dbReference type="AlphaFoldDB" id="A0A0C9XJ49"/>
<evidence type="ECO:0000313" key="2">
    <source>
        <dbReference type="Proteomes" id="UP000054477"/>
    </source>
</evidence>
<gene>
    <name evidence="1" type="ORF">K443DRAFT_292444</name>
</gene>
<reference evidence="2" key="2">
    <citation type="submission" date="2015-01" db="EMBL/GenBank/DDBJ databases">
        <title>Evolutionary Origins and Diversification of the Mycorrhizal Mutualists.</title>
        <authorList>
            <consortium name="DOE Joint Genome Institute"/>
            <consortium name="Mycorrhizal Genomics Consortium"/>
            <person name="Kohler A."/>
            <person name="Kuo A."/>
            <person name="Nagy L.G."/>
            <person name="Floudas D."/>
            <person name="Copeland A."/>
            <person name="Barry K.W."/>
            <person name="Cichocki N."/>
            <person name="Veneault-Fourrey C."/>
            <person name="LaButti K."/>
            <person name="Lindquist E.A."/>
            <person name="Lipzen A."/>
            <person name="Lundell T."/>
            <person name="Morin E."/>
            <person name="Murat C."/>
            <person name="Riley R."/>
            <person name="Ohm R."/>
            <person name="Sun H."/>
            <person name="Tunlid A."/>
            <person name="Henrissat B."/>
            <person name="Grigoriev I.V."/>
            <person name="Hibbett D.S."/>
            <person name="Martin F."/>
        </authorList>
    </citation>
    <scope>NUCLEOTIDE SEQUENCE [LARGE SCALE GENOMIC DNA]</scope>
    <source>
        <strain evidence="2">LaAM-08-1</strain>
    </source>
</reference>
<accession>A0A0C9XJ49</accession>
<sequence>MPGHEGVLGDPLPNPVAKITCLTVNVRISPLPRVTDTGGGSLSIDVMFHDNHTFNSKISAGRYHVGLPSRLQHRLATSVETRESIRYPSNHHSPSLLVPPVPRKCQGVFNLALSNPLCPTPTMSTVGSPSLNSLSLRLCSSHHP</sequence>
<reference evidence="1 2" key="1">
    <citation type="submission" date="2014-04" db="EMBL/GenBank/DDBJ databases">
        <authorList>
            <consortium name="DOE Joint Genome Institute"/>
            <person name="Kuo A."/>
            <person name="Kohler A."/>
            <person name="Nagy L.G."/>
            <person name="Floudas D."/>
            <person name="Copeland A."/>
            <person name="Barry K.W."/>
            <person name="Cichocki N."/>
            <person name="Veneault-Fourrey C."/>
            <person name="LaButti K."/>
            <person name="Lindquist E.A."/>
            <person name="Lipzen A."/>
            <person name="Lundell T."/>
            <person name="Morin E."/>
            <person name="Murat C."/>
            <person name="Sun H."/>
            <person name="Tunlid A."/>
            <person name="Henrissat B."/>
            <person name="Grigoriev I.V."/>
            <person name="Hibbett D.S."/>
            <person name="Martin F."/>
            <person name="Nordberg H.P."/>
            <person name="Cantor M.N."/>
            <person name="Hua S.X."/>
        </authorList>
    </citation>
    <scope>NUCLEOTIDE SEQUENCE [LARGE SCALE GENOMIC DNA]</scope>
    <source>
        <strain evidence="1 2">LaAM-08-1</strain>
    </source>
</reference>
<name>A0A0C9XJ49_9AGAR</name>
<dbReference type="Proteomes" id="UP000054477">
    <property type="component" value="Unassembled WGS sequence"/>
</dbReference>
<keyword evidence="2" id="KW-1185">Reference proteome</keyword>
<organism evidence="1 2">
    <name type="scientific">Laccaria amethystina LaAM-08-1</name>
    <dbReference type="NCBI Taxonomy" id="1095629"/>
    <lineage>
        <taxon>Eukaryota</taxon>
        <taxon>Fungi</taxon>
        <taxon>Dikarya</taxon>
        <taxon>Basidiomycota</taxon>
        <taxon>Agaricomycotina</taxon>
        <taxon>Agaricomycetes</taxon>
        <taxon>Agaricomycetidae</taxon>
        <taxon>Agaricales</taxon>
        <taxon>Agaricineae</taxon>
        <taxon>Hydnangiaceae</taxon>
        <taxon>Laccaria</taxon>
    </lineage>
</organism>
<protein>
    <submittedName>
        <fullName evidence="1">Uncharacterized protein</fullName>
    </submittedName>
</protein>
<dbReference type="HOGENOM" id="CLU_1796774_0_0_1"/>
<dbReference type="EMBL" id="KN838727">
    <property type="protein sequence ID" value="KIJ96262.1"/>
    <property type="molecule type" value="Genomic_DNA"/>
</dbReference>
<proteinExistence type="predicted"/>
<evidence type="ECO:0000313" key="1">
    <source>
        <dbReference type="EMBL" id="KIJ96262.1"/>
    </source>
</evidence>